<proteinExistence type="predicted"/>
<protein>
    <submittedName>
        <fullName evidence="1">DUF3592 domain-containing protein</fullName>
    </submittedName>
</protein>
<evidence type="ECO:0000313" key="2">
    <source>
        <dbReference type="Proteomes" id="UP001221686"/>
    </source>
</evidence>
<sequence>MARTNPKLAFSIVGAAFLAVGVGWCVVDQLDRKEVALLQQEGVIGTARVLSYEDTGSAQNGRPRVRFRFEIEPESGGPPVRAETTLVVTSMEAPRLQVGSVRKVRFLPRDPDVFRFLD</sequence>
<dbReference type="RefSeq" id="WP_272087569.1">
    <property type="nucleotide sequence ID" value="NZ_JAQNDL010000002.1"/>
</dbReference>
<reference evidence="1 2" key="1">
    <citation type="submission" date="2022-11" db="EMBL/GenBank/DDBJ databases">
        <title>Minimal conservation of predation-associated metabolite biosynthetic gene clusters underscores biosynthetic potential of Myxococcota including descriptions for ten novel species: Archangium lansinium sp. nov., Myxococcus landrumus sp. nov., Nannocystis bai.</title>
        <authorList>
            <person name="Ahearne A."/>
            <person name="Stevens C."/>
            <person name="Dowd S."/>
        </authorList>
    </citation>
    <scope>NUCLEOTIDE SEQUENCE [LARGE SCALE GENOMIC DNA]</scope>
    <source>
        <strain evidence="1 2">BB15-2</strain>
    </source>
</reference>
<keyword evidence="2" id="KW-1185">Reference proteome</keyword>
<comment type="caution">
    <text evidence="1">The sequence shown here is derived from an EMBL/GenBank/DDBJ whole genome shotgun (WGS) entry which is preliminary data.</text>
</comment>
<dbReference type="EMBL" id="JAQNDL010000002">
    <property type="protein sequence ID" value="MDC0719057.1"/>
    <property type="molecule type" value="Genomic_DNA"/>
</dbReference>
<accession>A0ABT5E2S9</accession>
<evidence type="ECO:0000313" key="1">
    <source>
        <dbReference type="EMBL" id="MDC0719057.1"/>
    </source>
</evidence>
<dbReference type="Proteomes" id="UP001221686">
    <property type="component" value="Unassembled WGS sequence"/>
</dbReference>
<gene>
    <name evidence="1" type="ORF">POL25_19285</name>
</gene>
<organism evidence="1 2">
    <name type="scientific">Nannocystis bainbridge</name>
    <dbReference type="NCBI Taxonomy" id="2995303"/>
    <lineage>
        <taxon>Bacteria</taxon>
        <taxon>Pseudomonadati</taxon>
        <taxon>Myxococcota</taxon>
        <taxon>Polyangia</taxon>
        <taxon>Nannocystales</taxon>
        <taxon>Nannocystaceae</taxon>
        <taxon>Nannocystis</taxon>
    </lineage>
</organism>
<name>A0ABT5E2S9_9BACT</name>